<keyword evidence="3" id="KW-1185">Reference proteome</keyword>
<evidence type="ECO:0000313" key="2">
    <source>
        <dbReference type="EMBL" id="MFG6205456.1"/>
    </source>
</evidence>
<evidence type="ECO:0000313" key="3">
    <source>
        <dbReference type="Proteomes" id="UP001605918"/>
    </source>
</evidence>
<protein>
    <submittedName>
        <fullName evidence="2">Uncharacterized protein</fullName>
    </submittedName>
</protein>
<proteinExistence type="predicted"/>
<dbReference type="Proteomes" id="UP001605918">
    <property type="component" value="Unassembled WGS sequence"/>
</dbReference>
<reference evidence="2 3" key="1">
    <citation type="submission" date="2024-10" db="EMBL/GenBank/DDBJ databases">
        <title>Whole genome of Pseudomonas sp Strain RB5.</title>
        <authorList>
            <person name="Selami N."/>
        </authorList>
    </citation>
    <scope>NUCLEOTIDE SEQUENCE [LARGE SCALE GENOMIC DNA]</scope>
    <source>
        <strain evidence="2 3">RB5</strain>
    </source>
</reference>
<gene>
    <name evidence="2" type="ORF">ACGSLL_13890</name>
</gene>
<feature type="chain" id="PRO_5045183862" evidence="1">
    <location>
        <begin position="22"/>
        <end position="408"/>
    </location>
</feature>
<evidence type="ECO:0000256" key="1">
    <source>
        <dbReference type="SAM" id="SignalP"/>
    </source>
</evidence>
<comment type="caution">
    <text evidence="2">The sequence shown here is derived from an EMBL/GenBank/DDBJ whole genome shotgun (WGS) entry which is preliminary data.</text>
</comment>
<dbReference type="RefSeq" id="WP_394506664.1">
    <property type="nucleotide sequence ID" value="NZ_JBIEIL010000006.1"/>
</dbReference>
<keyword evidence="1" id="KW-0732">Signal</keyword>
<feature type="signal peptide" evidence="1">
    <location>
        <begin position="1"/>
        <end position="21"/>
    </location>
</feature>
<accession>A0ABW7DCW5</accession>
<name>A0ABW7DCW5_9PSED</name>
<organism evidence="2 3">
    <name type="scientific">Pseudomonas retamae</name>
    <dbReference type="NCBI Taxonomy" id="702110"/>
    <lineage>
        <taxon>Bacteria</taxon>
        <taxon>Pseudomonadati</taxon>
        <taxon>Pseudomonadota</taxon>
        <taxon>Gammaproteobacteria</taxon>
        <taxon>Pseudomonadales</taxon>
        <taxon>Pseudomonadaceae</taxon>
        <taxon>Pseudomonas</taxon>
    </lineage>
</organism>
<dbReference type="EMBL" id="JBIEIL010000006">
    <property type="protein sequence ID" value="MFG6205456.1"/>
    <property type="molecule type" value="Genomic_DNA"/>
</dbReference>
<sequence>MKKITLALGLLLMASIPEAQAMNQEIRALFQPDSSKPTKNAFVNQTPNSGYCVTYPAECANFRMFSIRVPARFTSTRYVSIGDWVGVKAPAAWRNVTVTNTQTQAKEMLAVRIIGLGSNYVLSHPAMRLAGGSTPLEAHGRLWTTNSWVNGVPGPCTYSGRAEHGPETFRFFWKTPFQSMCAKVPAYHIPGLSFDTLDFAYEMLTPNPLGMASGRYVGSLTYTLGPGADFDMGPLMRAEDPSLTLDFVLDVQHTLKVDIPPGGNHIVLEPQGGWRSWLDSGRKPVRLYRDQTFHLSASSKFTMRLECEHELGVGSGCAIVDRESGFAGGVDVSVSLPNGLTDSAGQAVRRYPLSRETSPVFQPGFYVDRRPGTLHFEISKDWTDWLIDNAKGRPYQGNVAVIWDSEVD</sequence>